<keyword evidence="2" id="KW-1185">Reference proteome</keyword>
<evidence type="ECO:0000313" key="2">
    <source>
        <dbReference type="Proteomes" id="UP001152622"/>
    </source>
</evidence>
<comment type="caution">
    <text evidence="1">The sequence shown here is derived from an EMBL/GenBank/DDBJ whole genome shotgun (WGS) entry which is preliminary data.</text>
</comment>
<sequence length="275" mass="31622">MSLGVDWWEVVKQRIKEFCIAFGVAKRRKERERVWSLQGELQFWVGVANRRGRVNTEKVRRLKAEIKAYYTQKAKRFAFLARAESRERDERVTAFFFRAVRSCQSAGYIEELTSGQGEVLQQQQDKLDAAALFYSVLFGREERDVEEGDRLVAQLWREVQEGRQDALGGSFGMEEVREALFSLKVGKTPGRDGITRELYTRFWGIMAEDVVEVFNRVGVVGRTGYYKACRFLEAGGEVVKVLQYADDTTVVVSSDRDMERVMSLVGRYCKGRGSE</sequence>
<name>A0A9Q1ID74_SYNKA</name>
<gene>
    <name evidence="1" type="ORF">SKAU_G00387110</name>
</gene>
<dbReference type="OrthoDB" id="416119at2759"/>
<accession>A0A9Q1ID74</accession>
<reference evidence="1" key="1">
    <citation type="journal article" date="2023" name="Science">
        <title>Genome structures resolve the early diversification of teleost fishes.</title>
        <authorList>
            <person name="Parey E."/>
            <person name="Louis A."/>
            <person name="Montfort J."/>
            <person name="Bouchez O."/>
            <person name="Roques C."/>
            <person name="Iampietro C."/>
            <person name="Lluch J."/>
            <person name="Castinel A."/>
            <person name="Donnadieu C."/>
            <person name="Desvignes T."/>
            <person name="Floi Bucao C."/>
            <person name="Jouanno E."/>
            <person name="Wen M."/>
            <person name="Mejri S."/>
            <person name="Dirks R."/>
            <person name="Jansen H."/>
            <person name="Henkel C."/>
            <person name="Chen W.J."/>
            <person name="Zahm M."/>
            <person name="Cabau C."/>
            <person name="Klopp C."/>
            <person name="Thompson A.W."/>
            <person name="Robinson-Rechavi M."/>
            <person name="Braasch I."/>
            <person name="Lecointre G."/>
            <person name="Bobe J."/>
            <person name="Postlethwait J.H."/>
            <person name="Berthelot C."/>
            <person name="Roest Crollius H."/>
            <person name="Guiguen Y."/>
        </authorList>
    </citation>
    <scope>NUCLEOTIDE SEQUENCE</scope>
    <source>
        <strain evidence="1">WJC10195</strain>
    </source>
</reference>
<evidence type="ECO:0000313" key="1">
    <source>
        <dbReference type="EMBL" id="KAJ8335369.1"/>
    </source>
</evidence>
<proteinExistence type="predicted"/>
<dbReference type="EMBL" id="JAINUF010000020">
    <property type="protein sequence ID" value="KAJ8335369.1"/>
    <property type="molecule type" value="Genomic_DNA"/>
</dbReference>
<organism evidence="1 2">
    <name type="scientific">Synaphobranchus kaupii</name>
    <name type="common">Kaup's arrowtooth eel</name>
    <dbReference type="NCBI Taxonomy" id="118154"/>
    <lineage>
        <taxon>Eukaryota</taxon>
        <taxon>Metazoa</taxon>
        <taxon>Chordata</taxon>
        <taxon>Craniata</taxon>
        <taxon>Vertebrata</taxon>
        <taxon>Euteleostomi</taxon>
        <taxon>Actinopterygii</taxon>
        <taxon>Neopterygii</taxon>
        <taxon>Teleostei</taxon>
        <taxon>Anguilliformes</taxon>
        <taxon>Synaphobranchidae</taxon>
        <taxon>Synaphobranchus</taxon>
    </lineage>
</organism>
<dbReference type="AlphaFoldDB" id="A0A9Q1ID74"/>
<protein>
    <submittedName>
        <fullName evidence="1">Uncharacterized protein</fullName>
    </submittedName>
</protein>
<dbReference type="Proteomes" id="UP001152622">
    <property type="component" value="Chromosome 20"/>
</dbReference>